<dbReference type="Pfam" id="PF12682">
    <property type="entry name" value="Flavodoxin_4"/>
    <property type="match status" value="1"/>
</dbReference>
<accession>A0A9D2B0D0</accession>
<proteinExistence type="predicted"/>
<keyword evidence="2" id="KW-0288">FMN</keyword>
<organism evidence="5 6">
    <name type="scientific">Candidatus Anaerobiospirillum pullistercoris</name>
    <dbReference type="NCBI Taxonomy" id="2838452"/>
    <lineage>
        <taxon>Bacteria</taxon>
        <taxon>Pseudomonadati</taxon>
        <taxon>Pseudomonadota</taxon>
        <taxon>Gammaproteobacteria</taxon>
        <taxon>Aeromonadales</taxon>
        <taxon>Succinivibrionaceae</taxon>
        <taxon>Anaerobiospirillum</taxon>
    </lineage>
</organism>
<dbReference type="PANTHER" id="PTHR39201">
    <property type="entry name" value="EXPORTED PROTEIN-RELATED"/>
    <property type="match status" value="1"/>
</dbReference>
<evidence type="ECO:0000313" key="6">
    <source>
        <dbReference type="Proteomes" id="UP000886829"/>
    </source>
</evidence>
<evidence type="ECO:0000256" key="3">
    <source>
        <dbReference type="SAM" id="MobiDB-lite"/>
    </source>
</evidence>
<feature type="domain" description="Flavodoxin-like" evidence="4">
    <location>
        <begin position="239"/>
        <end position="317"/>
    </location>
</feature>
<comment type="caution">
    <text evidence="5">The sequence shown here is derived from an EMBL/GenBank/DDBJ whole genome shotgun (WGS) entry which is preliminary data.</text>
</comment>
<keyword evidence="1" id="KW-0285">Flavoprotein</keyword>
<evidence type="ECO:0000256" key="1">
    <source>
        <dbReference type="ARBA" id="ARBA00022630"/>
    </source>
</evidence>
<evidence type="ECO:0000256" key="2">
    <source>
        <dbReference type="ARBA" id="ARBA00022643"/>
    </source>
</evidence>
<feature type="region of interest" description="Disordered" evidence="3">
    <location>
        <begin position="55"/>
        <end position="121"/>
    </location>
</feature>
<dbReference type="InterPro" id="IPR008254">
    <property type="entry name" value="Flavodoxin/NO_synth"/>
</dbReference>
<name>A0A9D2B0D0_9GAMM</name>
<protein>
    <recommendedName>
        <fullName evidence="4">Flavodoxin-like domain-containing protein</fullName>
    </recommendedName>
</protein>
<dbReference type="PANTHER" id="PTHR39201:SF1">
    <property type="entry name" value="FLAVODOXIN-LIKE DOMAIN-CONTAINING PROTEIN"/>
    <property type="match status" value="1"/>
</dbReference>
<dbReference type="AlphaFoldDB" id="A0A9D2B0D0"/>
<gene>
    <name evidence="5" type="ORF">H9850_03470</name>
</gene>
<dbReference type="InterPro" id="IPR029039">
    <property type="entry name" value="Flavoprotein-like_sf"/>
</dbReference>
<dbReference type="GO" id="GO:0010181">
    <property type="term" value="F:FMN binding"/>
    <property type="evidence" value="ECO:0007669"/>
    <property type="project" value="InterPro"/>
</dbReference>
<dbReference type="Gene3D" id="3.40.50.360">
    <property type="match status" value="1"/>
</dbReference>
<dbReference type="Proteomes" id="UP000886829">
    <property type="component" value="Unassembled WGS sequence"/>
</dbReference>
<evidence type="ECO:0000313" key="5">
    <source>
        <dbReference type="EMBL" id="HIX56515.1"/>
    </source>
</evidence>
<evidence type="ECO:0000259" key="4">
    <source>
        <dbReference type="Pfam" id="PF12682"/>
    </source>
</evidence>
<feature type="compositionally biased region" description="Polar residues" evidence="3">
    <location>
        <begin position="62"/>
        <end position="81"/>
    </location>
</feature>
<feature type="compositionally biased region" description="Low complexity" evidence="3">
    <location>
        <begin position="89"/>
        <end position="116"/>
    </location>
</feature>
<dbReference type="SUPFAM" id="SSF52218">
    <property type="entry name" value="Flavoproteins"/>
    <property type="match status" value="1"/>
</dbReference>
<dbReference type="EMBL" id="DXEV01000069">
    <property type="protein sequence ID" value="HIX56515.1"/>
    <property type="molecule type" value="Genomic_DNA"/>
</dbReference>
<reference evidence="5" key="2">
    <citation type="submission" date="2021-04" db="EMBL/GenBank/DDBJ databases">
        <authorList>
            <person name="Gilroy R."/>
        </authorList>
    </citation>
    <scope>NUCLEOTIDE SEQUENCE</scope>
    <source>
        <strain evidence="5">USASDec5-558</strain>
    </source>
</reference>
<sequence length="345" mass="37982">MRLTFTSKLFGGILGIAALIASTTPFWLFSSEEQVTYEQLKEKRVSLAAKTDIASTPADGNKASTTANTGEQSATNTAVTKSEQEHSAETTTTHSTQADLAASTATEGTATADTATDSNHNLPPVLSSRALIVFFAVSPQSPNEEELRTIHEMELDVLSGASSIPTKQSLLTPQQLKNIGGEPYEQPSNMIPAGTYLTALIREATGSRVYNIVTTTHYPRKIKDLYTYVLQEDRDHALPELTDDNPLSLEAFETIYLCYPVWRNDLPMAVYSFLQKYDLSGKNIIPIMMHSAPANEKTLQTIATLEPNATLYRPALTIQATQFKDLKQLQATVEHYIESLRVEFN</sequence>
<reference evidence="5" key="1">
    <citation type="journal article" date="2021" name="PeerJ">
        <title>Extensive microbial diversity within the chicken gut microbiome revealed by metagenomics and culture.</title>
        <authorList>
            <person name="Gilroy R."/>
            <person name="Ravi A."/>
            <person name="Getino M."/>
            <person name="Pursley I."/>
            <person name="Horton D.L."/>
            <person name="Alikhan N.F."/>
            <person name="Baker D."/>
            <person name="Gharbi K."/>
            <person name="Hall N."/>
            <person name="Watson M."/>
            <person name="Adriaenssens E.M."/>
            <person name="Foster-Nyarko E."/>
            <person name="Jarju S."/>
            <person name="Secka A."/>
            <person name="Antonio M."/>
            <person name="Oren A."/>
            <person name="Chaudhuri R.R."/>
            <person name="La Ragione R."/>
            <person name="Hildebrand F."/>
            <person name="Pallen M.J."/>
        </authorList>
    </citation>
    <scope>NUCLEOTIDE SEQUENCE</scope>
    <source>
        <strain evidence="5">USASDec5-558</strain>
    </source>
</reference>